<protein>
    <submittedName>
        <fullName evidence="1">CLUMA_CG002128, isoform A</fullName>
    </submittedName>
</protein>
<reference evidence="1 2" key="1">
    <citation type="submission" date="2015-04" db="EMBL/GenBank/DDBJ databases">
        <authorList>
            <person name="Syromyatnikov M.Y."/>
            <person name="Popov V.N."/>
        </authorList>
    </citation>
    <scope>NUCLEOTIDE SEQUENCE [LARGE SCALE GENOMIC DNA]</scope>
</reference>
<accession>A0A1J1HPE7</accession>
<dbReference type="Proteomes" id="UP000183832">
    <property type="component" value="Unassembled WGS sequence"/>
</dbReference>
<dbReference type="EMBL" id="CVRI01000006">
    <property type="protein sequence ID" value="CRK88350.1"/>
    <property type="molecule type" value="Genomic_DNA"/>
</dbReference>
<keyword evidence="2" id="KW-1185">Reference proteome</keyword>
<sequence length="77" mass="9338">MFKMGRDSHQSPFLSTPKNEFLKNSIKRNFMQKLLQQQFHAITHNRMIGIRETWKKALSVCSTEEYKRFITDFYSYQ</sequence>
<dbReference type="AlphaFoldDB" id="A0A1J1HPE7"/>
<proteinExistence type="predicted"/>
<gene>
    <name evidence="1" type="ORF">CLUMA_CG002128</name>
</gene>
<name>A0A1J1HPE7_9DIPT</name>
<evidence type="ECO:0000313" key="2">
    <source>
        <dbReference type="Proteomes" id="UP000183832"/>
    </source>
</evidence>
<evidence type="ECO:0000313" key="1">
    <source>
        <dbReference type="EMBL" id="CRK88350.1"/>
    </source>
</evidence>
<organism evidence="1 2">
    <name type="scientific">Clunio marinus</name>
    <dbReference type="NCBI Taxonomy" id="568069"/>
    <lineage>
        <taxon>Eukaryota</taxon>
        <taxon>Metazoa</taxon>
        <taxon>Ecdysozoa</taxon>
        <taxon>Arthropoda</taxon>
        <taxon>Hexapoda</taxon>
        <taxon>Insecta</taxon>
        <taxon>Pterygota</taxon>
        <taxon>Neoptera</taxon>
        <taxon>Endopterygota</taxon>
        <taxon>Diptera</taxon>
        <taxon>Nematocera</taxon>
        <taxon>Chironomoidea</taxon>
        <taxon>Chironomidae</taxon>
        <taxon>Clunio</taxon>
    </lineage>
</organism>